<name>A0A5B6VCT3_9ROSI</name>
<comment type="caution">
    <text evidence="1">The sequence shown here is derived from an EMBL/GenBank/DDBJ whole genome shotgun (WGS) entry which is preliminary data.</text>
</comment>
<dbReference type="OrthoDB" id="115435at2759"/>
<evidence type="ECO:0000313" key="1">
    <source>
        <dbReference type="EMBL" id="KAA3466923.1"/>
    </source>
</evidence>
<protein>
    <submittedName>
        <fullName evidence="1">Retrotransposon protein, Ty3-gypsy subclass</fullName>
    </submittedName>
</protein>
<proteinExistence type="predicted"/>
<sequence>MASGRHLARYGAFEGQAFPTQKVKRRRLLTPFGSDFNDGEGPSNDATAGYGTTWKRLRRYGMRTWRCTEACDVGGLPSFQSSIQISPYKALYGCKCRKPLCWIELGVNKLLGSDLVQETENVVKLI</sequence>
<organism evidence="1 2">
    <name type="scientific">Gossypium australe</name>
    <dbReference type="NCBI Taxonomy" id="47621"/>
    <lineage>
        <taxon>Eukaryota</taxon>
        <taxon>Viridiplantae</taxon>
        <taxon>Streptophyta</taxon>
        <taxon>Embryophyta</taxon>
        <taxon>Tracheophyta</taxon>
        <taxon>Spermatophyta</taxon>
        <taxon>Magnoliopsida</taxon>
        <taxon>eudicotyledons</taxon>
        <taxon>Gunneridae</taxon>
        <taxon>Pentapetalae</taxon>
        <taxon>rosids</taxon>
        <taxon>malvids</taxon>
        <taxon>Malvales</taxon>
        <taxon>Malvaceae</taxon>
        <taxon>Malvoideae</taxon>
        <taxon>Gossypium</taxon>
    </lineage>
</organism>
<evidence type="ECO:0000313" key="2">
    <source>
        <dbReference type="Proteomes" id="UP000325315"/>
    </source>
</evidence>
<dbReference type="EMBL" id="SMMG02000007">
    <property type="protein sequence ID" value="KAA3466923.1"/>
    <property type="molecule type" value="Genomic_DNA"/>
</dbReference>
<reference evidence="2" key="1">
    <citation type="journal article" date="2019" name="Plant Biotechnol. J.">
        <title>Genome sequencing of the Australian wild diploid species Gossypium australe highlights disease resistance and delayed gland morphogenesis.</title>
        <authorList>
            <person name="Cai Y."/>
            <person name="Cai X."/>
            <person name="Wang Q."/>
            <person name="Wang P."/>
            <person name="Zhang Y."/>
            <person name="Cai C."/>
            <person name="Xu Y."/>
            <person name="Wang K."/>
            <person name="Zhou Z."/>
            <person name="Wang C."/>
            <person name="Geng S."/>
            <person name="Li B."/>
            <person name="Dong Q."/>
            <person name="Hou Y."/>
            <person name="Wang H."/>
            <person name="Ai P."/>
            <person name="Liu Z."/>
            <person name="Yi F."/>
            <person name="Sun M."/>
            <person name="An G."/>
            <person name="Cheng J."/>
            <person name="Zhang Y."/>
            <person name="Shi Q."/>
            <person name="Xie Y."/>
            <person name="Shi X."/>
            <person name="Chang Y."/>
            <person name="Huang F."/>
            <person name="Chen Y."/>
            <person name="Hong S."/>
            <person name="Mi L."/>
            <person name="Sun Q."/>
            <person name="Zhang L."/>
            <person name="Zhou B."/>
            <person name="Peng R."/>
            <person name="Zhang X."/>
            <person name="Liu F."/>
        </authorList>
    </citation>
    <scope>NUCLEOTIDE SEQUENCE [LARGE SCALE GENOMIC DNA]</scope>
    <source>
        <strain evidence="2">cv. PA1801</strain>
    </source>
</reference>
<dbReference type="Proteomes" id="UP000325315">
    <property type="component" value="Unassembled WGS sequence"/>
</dbReference>
<keyword evidence="2" id="KW-1185">Reference proteome</keyword>
<accession>A0A5B6VCT3</accession>
<gene>
    <name evidence="1" type="ORF">EPI10_001982</name>
</gene>
<dbReference type="AlphaFoldDB" id="A0A5B6VCT3"/>